<protein>
    <submittedName>
        <fullName evidence="1">Uncharacterized protein</fullName>
    </submittedName>
</protein>
<sequence length="108" mass="12412">MLLFVGVLIAFKVDKIADTMNIYQQKWLEILQGANLPGWDVKAVEDGIYIEMPHVTDLKLIRDILPETLAALSLDIAVPKSRLKFHFHNGYENFEYVLNPNVKDLNEE</sequence>
<reference evidence="2" key="1">
    <citation type="journal article" date="2019" name="Int. J. Syst. Evol. Microbiol.">
        <title>The Global Catalogue of Microorganisms (GCM) 10K type strain sequencing project: providing services to taxonomists for standard genome sequencing and annotation.</title>
        <authorList>
            <consortium name="The Broad Institute Genomics Platform"/>
            <consortium name="The Broad Institute Genome Sequencing Center for Infectious Disease"/>
            <person name="Wu L."/>
            <person name="Ma J."/>
        </authorList>
    </citation>
    <scope>NUCLEOTIDE SEQUENCE [LARGE SCALE GENOMIC DNA]</scope>
    <source>
        <strain evidence="2">KCTC 22437</strain>
    </source>
</reference>
<dbReference type="Proteomes" id="UP001597557">
    <property type="component" value="Unassembled WGS sequence"/>
</dbReference>
<accession>A0ABW5Y7H8</accession>
<comment type="caution">
    <text evidence="1">The sequence shown here is derived from an EMBL/GenBank/DDBJ whole genome shotgun (WGS) entry which is preliminary data.</text>
</comment>
<keyword evidence="2" id="KW-1185">Reference proteome</keyword>
<dbReference type="RefSeq" id="WP_377181232.1">
    <property type="nucleotide sequence ID" value="NZ_JBHUPD010000001.1"/>
</dbReference>
<evidence type="ECO:0000313" key="1">
    <source>
        <dbReference type="EMBL" id="MFD2870995.1"/>
    </source>
</evidence>
<dbReference type="EMBL" id="JBHUPD010000001">
    <property type="protein sequence ID" value="MFD2870995.1"/>
    <property type="molecule type" value="Genomic_DNA"/>
</dbReference>
<gene>
    <name evidence="1" type="ORF">ACFS5N_00865</name>
</gene>
<evidence type="ECO:0000313" key="2">
    <source>
        <dbReference type="Proteomes" id="UP001597557"/>
    </source>
</evidence>
<name>A0ABW5Y7H8_9SPHI</name>
<proteinExistence type="predicted"/>
<organism evidence="1 2">
    <name type="scientific">Mucilaginibacter ximonensis</name>
    <dbReference type="NCBI Taxonomy" id="538021"/>
    <lineage>
        <taxon>Bacteria</taxon>
        <taxon>Pseudomonadati</taxon>
        <taxon>Bacteroidota</taxon>
        <taxon>Sphingobacteriia</taxon>
        <taxon>Sphingobacteriales</taxon>
        <taxon>Sphingobacteriaceae</taxon>
        <taxon>Mucilaginibacter</taxon>
    </lineage>
</organism>